<evidence type="ECO:0000259" key="1">
    <source>
        <dbReference type="SMART" id="SM00458"/>
    </source>
</evidence>
<protein>
    <submittedName>
        <fullName evidence="2">Ricin B lectin domain-containing protein</fullName>
    </submittedName>
</protein>
<dbReference type="PROSITE" id="PS50231">
    <property type="entry name" value="RICIN_B_LECTIN"/>
    <property type="match status" value="1"/>
</dbReference>
<dbReference type="Gene3D" id="2.80.10.50">
    <property type="match status" value="1"/>
</dbReference>
<name>A0AAD7HKB8_9AGAR</name>
<evidence type="ECO:0000313" key="3">
    <source>
        <dbReference type="EMBL" id="KAJ7753808.1"/>
    </source>
</evidence>
<feature type="non-terminal residue" evidence="2">
    <location>
        <position position="139"/>
    </location>
</feature>
<sequence length="139" mass="14765">VFNAGIQGCIATTQNTDGAPVEIHNCNTEDTSLQEWTATFAIRGSTSPSPITISGNKCLDVTGGVNAVGTKLQIWTCSGGPNQKWVNNLDGTFQWSGTDKCIDLTDGKLTDGTQLQLWTCDTNNNNQKWGAAPNPDFGA</sequence>
<gene>
    <name evidence="3" type="ORF">B0H16DRAFT_1316718</name>
    <name evidence="2" type="ORF">B0H16DRAFT_1335057</name>
</gene>
<feature type="domain" description="Ricin B lectin" evidence="1">
    <location>
        <begin position="1"/>
        <end position="132"/>
    </location>
</feature>
<organism evidence="2 4">
    <name type="scientific">Mycena metata</name>
    <dbReference type="NCBI Taxonomy" id="1033252"/>
    <lineage>
        <taxon>Eukaryota</taxon>
        <taxon>Fungi</taxon>
        <taxon>Dikarya</taxon>
        <taxon>Basidiomycota</taxon>
        <taxon>Agaricomycotina</taxon>
        <taxon>Agaricomycetes</taxon>
        <taxon>Agaricomycetidae</taxon>
        <taxon>Agaricales</taxon>
        <taxon>Marasmiineae</taxon>
        <taxon>Mycenaceae</taxon>
        <taxon>Mycena</taxon>
    </lineage>
</organism>
<accession>A0AAD7HKB8</accession>
<dbReference type="EMBL" id="JARKIB010000054">
    <property type="protein sequence ID" value="KAJ7753808.1"/>
    <property type="molecule type" value="Genomic_DNA"/>
</dbReference>
<proteinExistence type="predicted"/>
<dbReference type="Pfam" id="PF00652">
    <property type="entry name" value="Ricin_B_lectin"/>
    <property type="match status" value="1"/>
</dbReference>
<evidence type="ECO:0000313" key="4">
    <source>
        <dbReference type="Proteomes" id="UP001215598"/>
    </source>
</evidence>
<dbReference type="InterPro" id="IPR035992">
    <property type="entry name" value="Ricin_B-like_lectins"/>
</dbReference>
<dbReference type="AlphaFoldDB" id="A0AAD7HKB8"/>
<evidence type="ECO:0000313" key="2">
    <source>
        <dbReference type="EMBL" id="KAJ7721912.1"/>
    </source>
</evidence>
<dbReference type="Proteomes" id="UP001215598">
    <property type="component" value="Unassembled WGS sequence"/>
</dbReference>
<comment type="caution">
    <text evidence="2">The sequence shown here is derived from an EMBL/GenBank/DDBJ whole genome shotgun (WGS) entry which is preliminary data.</text>
</comment>
<dbReference type="SUPFAM" id="SSF50370">
    <property type="entry name" value="Ricin B-like lectins"/>
    <property type="match status" value="1"/>
</dbReference>
<keyword evidence="4" id="KW-1185">Reference proteome</keyword>
<reference evidence="2" key="1">
    <citation type="submission" date="2023-03" db="EMBL/GenBank/DDBJ databases">
        <title>Massive genome expansion in bonnet fungi (Mycena s.s.) driven by repeated elements and novel gene families across ecological guilds.</title>
        <authorList>
            <consortium name="Lawrence Berkeley National Laboratory"/>
            <person name="Harder C.B."/>
            <person name="Miyauchi S."/>
            <person name="Viragh M."/>
            <person name="Kuo A."/>
            <person name="Thoen E."/>
            <person name="Andreopoulos B."/>
            <person name="Lu D."/>
            <person name="Skrede I."/>
            <person name="Drula E."/>
            <person name="Henrissat B."/>
            <person name="Morin E."/>
            <person name="Kohler A."/>
            <person name="Barry K."/>
            <person name="LaButti K."/>
            <person name="Morin E."/>
            <person name="Salamov A."/>
            <person name="Lipzen A."/>
            <person name="Mereny Z."/>
            <person name="Hegedus B."/>
            <person name="Baldrian P."/>
            <person name="Stursova M."/>
            <person name="Weitz H."/>
            <person name="Taylor A."/>
            <person name="Grigoriev I.V."/>
            <person name="Nagy L.G."/>
            <person name="Martin F."/>
            <person name="Kauserud H."/>
        </authorList>
    </citation>
    <scope>NUCLEOTIDE SEQUENCE</scope>
    <source>
        <strain evidence="2">CBHHK182m</strain>
    </source>
</reference>
<dbReference type="InterPro" id="IPR000772">
    <property type="entry name" value="Ricin_B_lectin"/>
</dbReference>
<dbReference type="SMART" id="SM00458">
    <property type="entry name" value="RICIN"/>
    <property type="match status" value="1"/>
</dbReference>
<dbReference type="EMBL" id="JARKIB010000225">
    <property type="protein sequence ID" value="KAJ7721912.1"/>
    <property type="molecule type" value="Genomic_DNA"/>
</dbReference>